<organism evidence="1 2">
    <name type="scientific">Candidatus Halomonas stercoripullorum</name>
    <dbReference type="NCBI Taxonomy" id="2838617"/>
    <lineage>
        <taxon>Bacteria</taxon>
        <taxon>Pseudomonadati</taxon>
        <taxon>Pseudomonadota</taxon>
        <taxon>Gammaproteobacteria</taxon>
        <taxon>Oceanospirillales</taxon>
        <taxon>Halomonadaceae</taxon>
        <taxon>Halomonas</taxon>
    </lineage>
</organism>
<gene>
    <name evidence="1" type="ORF">H9854_02945</name>
</gene>
<reference evidence="1" key="2">
    <citation type="submission" date="2021-04" db="EMBL/GenBank/DDBJ databases">
        <authorList>
            <person name="Gilroy R."/>
        </authorList>
    </citation>
    <scope>NUCLEOTIDE SEQUENCE</scope>
    <source>
        <strain evidence="1">1193</strain>
    </source>
</reference>
<dbReference type="Proteomes" id="UP000824248">
    <property type="component" value="Unassembled WGS sequence"/>
</dbReference>
<name>A0A9D2B4H8_9GAMM</name>
<evidence type="ECO:0000313" key="2">
    <source>
        <dbReference type="Proteomes" id="UP000824248"/>
    </source>
</evidence>
<sequence length="67" mass="7395">MHPFGEWFEIFLQIACRARKKSLKYASAAGDAPCKRSEAGLETPIWQAAGWPNQGLTSFAGSVEYAF</sequence>
<reference evidence="1" key="1">
    <citation type="journal article" date="2021" name="PeerJ">
        <title>Extensive microbial diversity within the chicken gut microbiome revealed by metagenomics and culture.</title>
        <authorList>
            <person name="Gilroy R."/>
            <person name="Ravi A."/>
            <person name="Getino M."/>
            <person name="Pursley I."/>
            <person name="Horton D.L."/>
            <person name="Alikhan N.F."/>
            <person name="Baker D."/>
            <person name="Gharbi K."/>
            <person name="Hall N."/>
            <person name="Watson M."/>
            <person name="Adriaenssens E.M."/>
            <person name="Foster-Nyarko E."/>
            <person name="Jarju S."/>
            <person name="Secka A."/>
            <person name="Antonio M."/>
            <person name="Oren A."/>
            <person name="Chaudhuri R.R."/>
            <person name="La Ragione R."/>
            <person name="Hildebrand F."/>
            <person name="Pallen M.J."/>
        </authorList>
    </citation>
    <scope>NUCLEOTIDE SEQUENCE</scope>
    <source>
        <strain evidence="1">1193</strain>
    </source>
</reference>
<protein>
    <submittedName>
        <fullName evidence="1">Uncharacterized protein</fullName>
    </submittedName>
</protein>
<dbReference type="AlphaFoldDB" id="A0A9D2B4H8"/>
<feature type="non-terminal residue" evidence="1">
    <location>
        <position position="67"/>
    </location>
</feature>
<proteinExistence type="predicted"/>
<evidence type="ECO:0000313" key="1">
    <source>
        <dbReference type="EMBL" id="HIX61177.1"/>
    </source>
</evidence>
<accession>A0A9D2B4H8</accession>
<dbReference type="EMBL" id="DXFC01000084">
    <property type="protein sequence ID" value="HIX61177.1"/>
    <property type="molecule type" value="Genomic_DNA"/>
</dbReference>
<comment type="caution">
    <text evidence="1">The sequence shown here is derived from an EMBL/GenBank/DDBJ whole genome shotgun (WGS) entry which is preliminary data.</text>
</comment>